<organism evidence="2 3">
    <name type="scientific">Labrus bergylta</name>
    <name type="common">ballan wrasse</name>
    <dbReference type="NCBI Taxonomy" id="56723"/>
    <lineage>
        <taxon>Eukaryota</taxon>
        <taxon>Metazoa</taxon>
        <taxon>Chordata</taxon>
        <taxon>Craniata</taxon>
        <taxon>Vertebrata</taxon>
        <taxon>Euteleostomi</taxon>
        <taxon>Actinopterygii</taxon>
        <taxon>Neopterygii</taxon>
        <taxon>Teleostei</taxon>
        <taxon>Neoteleostei</taxon>
        <taxon>Acanthomorphata</taxon>
        <taxon>Eupercaria</taxon>
        <taxon>Labriformes</taxon>
        <taxon>Labridae</taxon>
        <taxon>Labrus</taxon>
    </lineage>
</organism>
<feature type="region of interest" description="Disordered" evidence="1">
    <location>
        <begin position="1"/>
        <end position="79"/>
    </location>
</feature>
<evidence type="ECO:0000256" key="1">
    <source>
        <dbReference type="SAM" id="MobiDB-lite"/>
    </source>
</evidence>
<sequence length="179" mass="19624">MEEEGFVESSSGSDTLSEGGGTSPVTLDIKVSAEEEEIQSMETGYDKEEEAEEEKEKEEEEEEAAAGDEESEEDEEEKYDHILYPPSSCLRKSSDPELTFGLSPALKFKRHLSEDGKNVRRRSLGGGLTGKYLLLPTNPQQTQTPSAEISNLVRMCSGNLGKSDPSLTSSLCYSRDSPC</sequence>
<dbReference type="GeneTree" id="ENSGT00940000155726"/>
<reference evidence="2" key="2">
    <citation type="submission" date="2025-09" db="UniProtKB">
        <authorList>
            <consortium name="Ensembl"/>
        </authorList>
    </citation>
    <scope>IDENTIFICATION</scope>
</reference>
<dbReference type="Ensembl" id="ENSLBET00000031929.1">
    <property type="protein sequence ID" value="ENSLBEP00000030520.1"/>
    <property type="gene ID" value="ENSLBEG00000023067.1"/>
</dbReference>
<dbReference type="STRING" id="56723.ENSLBEP00000030520"/>
<name>A0A3Q3N950_9LABR</name>
<feature type="compositionally biased region" description="Acidic residues" evidence="1">
    <location>
        <begin position="47"/>
        <end position="77"/>
    </location>
</feature>
<dbReference type="Proteomes" id="UP000261660">
    <property type="component" value="Unplaced"/>
</dbReference>
<accession>A0A3Q3N950</accession>
<evidence type="ECO:0000313" key="2">
    <source>
        <dbReference type="Ensembl" id="ENSLBEP00000030520.1"/>
    </source>
</evidence>
<dbReference type="AlphaFoldDB" id="A0A3Q3N950"/>
<proteinExistence type="predicted"/>
<dbReference type="InParanoid" id="A0A3Q3N950"/>
<reference evidence="2" key="1">
    <citation type="submission" date="2025-08" db="UniProtKB">
        <authorList>
            <consortium name="Ensembl"/>
        </authorList>
    </citation>
    <scope>IDENTIFICATION</scope>
</reference>
<evidence type="ECO:0000313" key="3">
    <source>
        <dbReference type="Proteomes" id="UP000261660"/>
    </source>
</evidence>
<keyword evidence="3" id="KW-1185">Reference proteome</keyword>
<protein>
    <submittedName>
        <fullName evidence="2">Uncharacterized protein</fullName>
    </submittedName>
</protein>